<dbReference type="SUPFAM" id="SSF52540">
    <property type="entry name" value="P-loop containing nucleoside triphosphate hydrolases"/>
    <property type="match status" value="1"/>
</dbReference>
<dbReference type="InterPro" id="IPR018541">
    <property type="entry name" value="Ftsk_gamma"/>
</dbReference>
<evidence type="ECO:0000256" key="2">
    <source>
        <dbReference type="ARBA" id="ARBA00022741"/>
    </source>
</evidence>
<comment type="similarity">
    <text evidence="1">Belongs to the FtsK/SpoIIIE/SftA family.</text>
</comment>
<evidence type="ECO:0000256" key="1">
    <source>
        <dbReference type="ARBA" id="ARBA00006474"/>
    </source>
</evidence>
<dbReference type="GO" id="GO:0016020">
    <property type="term" value="C:membrane"/>
    <property type="evidence" value="ECO:0007669"/>
    <property type="project" value="UniProtKB-SubCell"/>
</dbReference>
<keyword evidence="2 5" id="KW-0547">Nucleotide-binding</keyword>
<dbReference type="PANTHER" id="PTHR22683">
    <property type="entry name" value="SPORULATION PROTEIN RELATED"/>
    <property type="match status" value="1"/>
</dbReference>
<dbReference type="InterPro" id="IPR036388">
    <property type="entry name" value="WH-like_DNA-bd_sf"/>
</dbReference>
<dbReference type="EMBL" id="DVJP01000076">
    <property type="protein sequence ID" value="HIS77404.1"/>
    <property type="molecule type" value="Genomic_DNA"/>
</dbReference>
<dbReference type="InterPro" id="IPR036390">
    <property type="entry name" value="WH_DNA-bd_sf"/>
</dbReference>
<dbReference type="SUPFAM" id="SSF46785">
    <property type="entry name" value="Winged helix' DNA-binding domain"/>
    <property type="match status" value="1"/>
</dbReference>
<feature type="compositionally biased region" description="Polar residues" evidence="6">
    <location>
        <begin position="191"/>
        <end position="207"/>
    </location>
</feature>
<dbReference type="PROSITE" id="PS50901">
    <property type="entry name" value="FTSK"/>
    <property type="match status" value="1"/>
</dbReference>
<organism evidence="8 9">
    <name type="scientific">Candidatus Merdivicinus excrementipullorum</name>
    <dbReference type="NCBI Taxonomy" id="2840867"/>
    <lineage>
        <taxon>Bacteria</taxon>
        <taxon>Bacillati</taxon>
        <taxon>Bacillota</taxon>
        <taxon>Clostridia</taxon>
        <taxon>Eubacteriales</taxon>
        <taxon>Oscillospiraceae</taxon>
        <taxon>Oscillospiraceae incertae sedis</taxon>
        <taxon>Candidatus Merdivicinus</taxon>
    </lineage>
</organism>
<dbReference type="SMART" id="SM00843">
    <property type="entry name" value="Ftsk_gamma"/>
    <property type="match status" value="1"/>
</dbReference>
<evidence type="ECO:0000259" key="7">
    <source>
        <dbReference type="PROSITE" id="PS50901"/>
    </source>
</evidence>
<dbReference type="Gene3D" id="1.10.10.10">
    <property type="entry name" value="Winged helix-like DNA-binding domain superfamily/Winged helix DNA-binding domain"/>
    <property type="match status" value="1"/>
</dbReference>
<dbReference type="Gene3D" id="3.30.980.40">
    <property type="match status" value="1"/>
</dbReference>
<protein>
    <submittedName>
        <fullName evidence="8">DNA translocase FtsK</fullName>
    </submittedName>
</protein>
<evidence type="ECO:0000256" key="5">
    <source>
        <dbReference type="PROSITE-ProRule" id="PRU00289"/>
    </source>
</evidence>
<accession>A0A9D1FPD9</accession>
<gene>
    <name evidence="8" type="ORF">IAB51_11460</name>
</gene>
<dbReference type="PANTHER" id="PTHR22683:SF41">
    <property type="entry name" value="DNA TRANSLOCASE FTSK"/>
    <property type="match status" value="1"/>
</dbReference>
<reference evidence="8" key="2">
    <citation type="journal article" date="2021" name="PeerJ">
        <title>Extensive microbial diversity within the chicken gut microbiome revealed by metagenomics and culture.</title>
        <authorList>
            <person name="Gilroy R."/>
            <person name="Ravi A."/>
            <person name="Getino M."/>
            <person name="Pursley I."/>
            <person name="Horton D.L."/>
            <person name="Alikhan N.F."/>
            <person name="Baker D."/>
            <person name="Gharbi K."/>
            <person name="Hall N."/>
            <person name="Watson M."/>
            <person name="Adriaenssens E.M."/>
            <person name="Foster-Nyarko E."/>
            <person name="Jarju S."/>
            <person name="Secka A."/>
            <person name="Antonio M."/>
            <person name="Oren A."/>
            <person name="Chaudhuri R.R."/>
            <person name="La Ragione R."/>
            <person name="Hildebrand F."/>
            <person name="Pallen M.J."/>
        </authorList>
    </citation>
    <scope>NUCLEOTIDE SEQUENCE</scope>
    <source>
        <strain evidence="8">CHK199-13235</strain>
    </source>
</reference>
<comment type="caution">
    <text evidence="8">The sequence shown here is derived from an EMBL/GenBank/DDBJ whole genome shotgun (WGS) entry which is preliminary data.</text>
</comment>
<dbReference type="Proteomes" id="UP000824002">
    <property type="component" value="Unassembled WGS sequence"/>
</dbReference>
<dbReference type="InterPro" id="IPR027417">
    <property type="entry name" value="P-loop_NTPase"/>
</dbReference>
<evidence type="ECO:0000256" key="6">
    <source>
        <dbReference type="SAM" id="MobiDB-lite"/>
    </source>
</evidence>
<feature type="domain" description="FtsK" evidence="7">
    <location>
        <begin position="426"/>
        <end position="618"/>
    </location>
</feature>
<dbReference type="CDD" id="cd01127">
    <property type="entry name" value="TrwB_TraG_TraD_VirD4"/>
    <property type="match status" value="1"/>
</dbReference>
<feature type="binding site" evidence="5">
    <location>
        <begin position="444"/>
        <end position="451"/>
    </location>
    <ligand>
        <name>ATP</name>
        <dbReference type="ChEBI" id="CHEBI:30616"/>
    </ligand>
</feature>
<dbReference type="Gene3D" id="3.40.50.300">
    <property type="entry name" value="P-loop containing nucleotide triphosphate hydrolases"/>
    <property type="match status" value="1"/>
</dbReference>
<name>A0A9D1FPD9_9FIRM</name>
<keyword evidence="4" id="KW-0238">DNA-binding</keyword>
<feature type="compositionally biased region" description="Basic and acidic residues" evidence="6">
    <location>
        <begin position="30"/>
        <end position="40"/>
    </location>
</feature>
<keyword evidence="3 5" id="KW-0067">ATP-binding</keyword>
<feature type="region of interest" description="Disordered" evidence="6">
    <location>
        <begin position="30"/>
        <end position="67"/>
    </location>
</feature>
<dbReference type="SMART" id="SM00382">
    <property type="entry name" value="AAA"/>
    <property type="match status" value="1"/>
</dbReference>
<dbReference type="AlphaFoldDB" id="A0A9D1FPD9"/>
<dbReference type="InterPro" id="IPR003593">
    <property type="entry name" value="AAA+_ATPase"/>
</dbReference>
<sequence length="778" mass="84324">MLMSGSTLLGFFKTCAKPVKHLEKGYVARRERAAEEEHQSRPSNIDIPMGGESPDMPAHPVMSPNANFDRALENFRIDPKELRRRKKEAEKLGLKVDPLTGEVLEEGTRQPAASPEPEPQPEQPRNPFRPEQHLDARTLWGAPPGPPEGTEAETFPKEPENVAQEPEKPVFTLESGNALQPENPVKPAVSKETNPDSLWSAPLSPSQIRELDGGEPEEESHVNTAVFDEVKGSVLDGAKPSDDAFGAAKTEGSDPADRLEKAISDLENGASVQPEKTPESRLAQPVEEEVYQAPPVTLLKMPKNTGNEDISMELHATAEKLVETLKSFGVQTRIIAYSRGPTVTRYELQPLAGVKISKITGLADDIALNLATAGVRIEAPIPNKPAVGIEVPNQKTESVSIREIIDSDEFRAAQSGLSIALGKDIAGNVAVGDVATMPHLLVAGTTGSGKSVCINSMIISMIYKSSPKDVRFIMIDPKVVELGIYNGIPHLLIPVVTDPKKAAGALNWAVTEMMKRYSAFAENSVRDIKGYNRLAESNAELPHMPHVVIIIDELADLMMAAPNEVEDAICRLAQMARAAGMHLIIATQRPSVDVVTGLIKANIPSRIALSVSSQVDSRTILDTGGAEKLLGRGDMLYAPMGFPKPVRVQGCYVSDSEIEAVTEFLKNGREPVEYDSGILDEIERQAASEGKKKGAAADSDDGADELFEDAVQCILDAGQCSTSYLQRRLKVGYARAARLVDDLENRGIVGPPDGSKPREVLITKAQWAEFQLRNNMDN</sequence>
<dbReference type="InterPro" id="IPR002543">
    <property type="entry name" value="FtsK_dom"/>
</dbReference>
<evidence type="ECO:0000313" key="8">
    <source>
        <dbReference type="EMBL" id="HIS77404.1"/>
    </source>
</evidence>
<evidence type="ECO:0000256" key="3">
    <source>
        <dbReference type="ARBA" id="ARBA00022840"/>
    </source>
</evidence>
<dbReference type="Pfam" id="PF09397">
    <property type="entry name" value="FtsK_gamma"/>
    <property type="match status" value="1"/>
</dbReference>
<feature type="region of interest" description="Disordered" evidence="6">
    <location>
        <begin position="83"/>
        <end position="220"/>
    </location>
</feature>
<dbReference type="GO" id="GO:0003677">
    <property type="term" value="F:DNA binding"/>
    <property type="evidence" value="ECO:0007669"/>
    <property type="project" value="UniProtKB-KW"/>
</dbReference>
<dbReference type="GO" id="GO:0005524">
    <property type="term" value="F:ATP binding"/>
    <property type="evidence" value="ECO:0007669"/>
    <property type="project" value="UniProtKB-UniRule"/>
</dbReference>
<feature type="region of interest" description="Disordered" evidence="6">
    <location>
        <begin position="234"/>
        <end position="256"/>
    </location>
</feature>
<dbReference type="InterPro" id="IPR041027">
    <property type="entry name" value="FtsK_alpha"/>
</dbReference>
<evidence type="ECO:0000313" key="9">
    <source>
        <dbReference type="Proteomes" id="UP000824002"/>
    </source>
</evidence>
<dbReference type="Pfam" id="PF17854">
    <property type="entry name" value="FtsK_alpha"/>
    <property type="match status" value="1"/>
</dbReference>
<proteinExistence type="inferred from homology"/>
<feature type="compositionally biased region" description="Basic and acidic residues" evidence="6">
    <location>
        <begin position="154"/>
        <end position="168"/>
    </location>
</feature>
<evidence type="ECO:0000256" key="4">
    <source>
        <dbReference type="ARBA" id="ARBA00023125"/>
    </source>
</evidence>
<feature type="compositionally biased region" description="Basic and acidic residues" evidence="6">
    <location>
        <begin position="83"/>
        <end position="94"/>
    </location>
</feature>
<feature type="compositionally biased region" description="Pro residues" evidence="6">
    <location>
        <begin position="114"/>
        <end position="124"/>
    </location>
</feature>
<reference evidence="8" key="1">
    <citation type="submission" date="2020-10" db="EMBL/GenBank/DDBJ databases">
        <authorList>
            <person name="Gilroy R."/>
        </authorList>
    </citation>
    <scope>NUCLEOTIDE SEQUENCE</scope>
    <source>
        <strain evidence="8">CHK199-13235</strain>
    </source>
</reference>
<dbReference type="Pfam" id="PF01580">
    <property type="entry name" value="FtsK_SpoIIIE"/>
    <property type="match status" value="1"/>
</dbReference>
<dbReference type="InterPro" id="IPR050206">
    <property type="entry name" value="FtsK/SpoIIIE/SftA"/>
</dbReference>